<dbReference type="Gene3D" id="1.50.40.10">
    <property type="entry name" value="Mitochondrial carrier domain"/>
    <property type="match status" value="2"/>
</dbReference>
<dbReference type="STRING" id="1173061.A0A0J9XHN5"/>
<dbReference type="SUPFAM" id="SSF103506">
    <property type="entry name" value="Mitochondrial carrier"/>
    <property type="match status" value="1"/>
</dbReference>
<accession>A0A0J9XHN5</accession>
<dbReference type="PANTHER" id="PTHR45760">
    <property type="entry name" value="FI19922P1-RELATED"/>
    <property type="match status" value="1"/>
</dbReference>
<keyword evidence="9 10" id="KW-0472">Membrane</keyword>
<evidence type="ECO:0000313" key="13">
    <source>
        <dbReference type="Proteomes" id="UP000242525"/>
    </source>
</evidence>
<dbReference type="Pfam" id="PF00153">
    <property type="entry name" value="Mito_carr"/>
    <property type="match status" value="4"/>
</dbReference>
<comment type="caution">
    <text evidence="12">The sequence shown here is derived from an EMBL/GenBank/DDBJ whole genome shotgun (WGS) entry which is preliminary data.</text>
</comment>
<keyword evidence="7" id="KW-1133">Transmembrane helix</keyword>
<evidence type="ECO:0000256" key="4">
    <source>
        <dbReference type="ARBA" id="ARBA00022692"/>
    </source>
</evidence>
<evidence type="ECO:0000313" key="12">
    <source>
        <dbReference type="EMBL" id="CDO56458.1"/>
    </source>
</evidence>
<feature type="repeat" description="Solcar" evidence="10">
    <location>
        <begin position="277"/>
        <end position="365"/>
    </location>
</feature>
<feature type="repeat" description="Solcar" evidence="10">
    <location>
        <begin position="29"/>
        <end position="170"/>
    </location>
</feature>
<dbReference type="GO" id="GO:1990542">
    <property type="term" value="P:mitochondrial transmembrane transport"/>
    <property type="evidence" value="ECO:0007669"/>
    <property type="project" value="InterPro"/>
</dbReference>
<sequence>MTSASSNLDSAPAVPPVSTLAYQNRHYEISMPQKMIAACSGSLLTSVVVTPFDVVRVRLQQQSAFPIETATSLATKRHGSTIPVGVGVTSCCRNVFWFPSTIDYCVASELDCCAAEEAKKKRFTGTFEGLRKIGQYEGVSGLWRGLGLTLIMSIPSNVVYFIGYEHLRDNMPFQSQILTPLISGSLARTISATVVSPLELIKTRLQSVSSTSRHKALNDVIKGMRDMVKSQGILSLWRGLVLTLWRDVPFSGIYWMSVEAIKSRLSKAEYFQYHPEHRFLETLIAGSVGGTIASILTAPFDVGKTRRQVGHHSSTSNNMGMFKLLASIAKNEGFGALYVGALPRILKVAPACAIMITSYETGKKVFSRLNGTDN</sequence>
<evidence type="ECO:0000256" key="9">
    <source>
        <dbReference type="ARBA" id="ARBA00023136"/>
    </source>
</evidence>
<evidence type="ECO:0000256" key="2">
    <source>
        <dbReference type="ARBA" id="ARBA00006375"/>
    </source>
</evidence>
<gene>
    <name evidence="12" type="ORF">BN980_GECA15s01495g</name>
</gene>
<dbReference type="AlphaFoldDB" id="A0A0J9XHN5"/>
<dbReference type="InterPro" id="IPR018108">
    <property type="entry name" value="MCP_transmembrane"/>
</dbReference>
<keyword evidence="3 11" id="KW-0813">Transport</keyword>
<dbReference type="InterPro" id="IPR045315">
    <property type="entry name" value="Mtm1-like"/>
</dbReference>
<evidence type="ECO:0000256" key="1">
    <source>
        <dbReference type="ARBA" id="ARBA00004448"/>
    </source>
</evidence>
<name>A0A0J9XHN5_GEOCN</name>
<comment type="subcellular location">
    <subcellularLocation>
        <location evidence="1">Mitochondrion inner membrane</location>
        <topology evidence="1">Multi-pass membrane protein</topology>
    </subcellularLocation>
</comment>
<evidence type="ECO:0000256" key="5">
    <source>
        <dbReference type="ARBA" id="ARBA00022737"/>
    </source>
</evidence>
<keyword evidence="4 10" id="KW-0812">Transmembrane</keyword>
<reference evidence="12" key="1">
    <citation type="submission" date="2014-03" db="EMBL/GenBank/DDBJ databases">
        <authorList>
            <person name="Casaregola S."/>
        </authorList>
    </citation>
    <scope>NUCLEOTIDE SEQUENCE [LARGE SCALE GENOMIC DNA]</scope>
    <source>
        <strain evidence="12">CLIB 918</strain>
    </source>
</reference>
<evidence type="ECO:0000256" key="6">
    <source>
        <dbReference type="ARBA" id="ARBA00022792"/>
    </source>
</evidence>
<proteinExistence type="inferred from homology"/>
<dbReference type="Proteomes" id="UP000242525">
    <property type="component" value="Unassembled WGS sequence"/>
</dbReference>
<dbReference type="InterPro" id="IPR023395">
    <property type="entry name" value="MCP_dom_sf"/>
</dbReference>
<keyword evidence="13" id="KW-1185">Reference proteome</keyword>
<evidence type="ECO:0000256" key="11">
    <source>
        <dbReference type="RuleBase" id="RU000488"/>
    </source>
</evidence>
<dbReference type="PANTHER" id="PTHR45760:SF2">
    <property type="entry name" value="FI19922P1-RELATED"/>
    <property type="match status" value="1"/>
</dbReference>
<keyword evidence="5" id="KW-0677">Repeat</keyword>
<dbReference type="OrthoDB" id="1747031at2759"/>
<dbReference type="GO" id="GO:0005743">
    <property type="term" value="C:mitochondrial inner membrane"/>
    <property type="evidence" value="ECO:0007669"/>
    <property type="project" value="UniProtKB-SubCell"/>
</dbReference>
<evidence type="ECO:0000256" key="3">
    <source>
        <dbReference type="ARBA" id="ARBA00022448"/>
    </source>
</evidence>
<comment type="similarity">
    <text evidence="2 11">Belongs to the mitochondrial carrier (TC 2.A.29) family.</text>
</comment>
<keyword evidence="6" id="KW-0999">Mitochondrion inner membrane</keyword>
<dbReference type="EMBL" id="CCBN010000015">
    <property type="protein sequence ID" value="CDO56458.1"/>
    <property type="molecule type" value="Genomic_DNA"/>
</dbReference>
<evidence type="ECO:0000256" key="10">
    <source>
        <dbReference type="PROSITE-ProRule" id="PRU00282"/>
    </source>
</evidence>
<evidence type="ECO:0000256" key="7">
    <source>
        <dbReference type="ARBA" id="ARBA00022989"/>
    </source>
</evidence>
<organism evidence="12 13">
    <name type="scientific">Geotrichum candidum</name>
    <name type="common">Oospora lactis</name>
    <name type="synonym">Dipodascus geotrichum</name>
    <dbReference type="NCBI Taxonomy" id="1173061"/>
    <lineage>
        <taxon>Eukaryota</taxon>
        <taxon>Fungi</taxon>
        <taxon>Dikarya</taxon>
        <taxon>Ascomycota</taxon>
        <taxon>Saccharomycotina</taxon>
        <taxon>Dipodascomycetes</taxon>
        <taxon>Dipodascales</taxon>
        <taxon>Dipodascaceae</taxon>
        <taxon>Geotrichum</taxon>
    </lineage>
</organism>
<keyword evidence="8" id="KW-0496">Mitochondrion</keyword>
<feature type="repeat" description="Solcar" evidence="10">
    <location>
        <begin position="175"/>
        <end position="264"/>
    </location>
</feature>
<protein>
    <submittedName>
        <fullName evidence="12">Similar to Saccharomyces cerevisiae YGR257C MTM1 Mitochondrial protein of the mitochondrial carrier family</fullName>
    </submittedName>
</protein>
<dbReference type="PROSITE" id="PS50920">
    <property type="entry name" value="SOLCAR"/>
    <property type="match status" value="3"/>
</dbReference>
<evidence type="ECO:0000256" key="8">
    <source>
        <dbReference type="ARBA" id="ARBA00023128"/>
    </source>
</evidence>